<dbReference type="PANTHER" id="PTHR46599">
    <property type="entry name" value="PIGGYBAC TRANSPOSABLE ELEMENT-DERIVED PROTEIN 4"/>
    <property type="match status" value="1"/>
</dbReference>
<feature type="region of interest" description="Disordered" evidence="1">
    <location>
        <begin position="1"/>
        <end position="91"/>
    </location>
</feature>
<feature type="non-terminal residue" evidence="3">
    <location>
        <position position="1"/>
    </location>
</feature>
<protein>
    <recommendedName>
        <fullName evidence="2">PiggyBac transposable element-derived protein domain-containing protein</fullName>
    </recommendedName>
</protein>
<sequence>YSAESSDEDFLSSTSQQPEKRFKQSASPKPRVSALNRVRQPLRGKGKKRGRKAKSFPDVSPNTPEEIWNKSTDEDITPQPPAFNPSRTPGPQLNPTASYTVLQLFQLFLSTSVLQTILINTNAYGEKMYKGPKQWKDLSMNDLYSYLLLVIFMGLVKVRSLKDYWRKSDTFKIPFPEQIMSSRKFFTISSALHLSDPEVDAENNQKRGTAAYDRLCKIKPMYLQMRDACKNYFHPFQNIAIDERMVATKARNGLKQYIKGNPTKWGYKLFVLGDSHCGYTWDFFIYEGKSPEISSPQNHGLSYKSVMALIDEKMLGTGYKLFVDNFYTSPALFQDLLKKDIFGCGAIRSNCIGYPKTITNKLPNKAPRGTHRWLREGNLLFVEWKDTRVVYMCSTFHKGTESSTVQRKVKGKAGQWKNLDLPVPECVVEYNRYMGGVDLSDALIGYYTVLHKTRKWYQTFFYHFVDIAIVNAFILHQETACAKNQKPMTQKQFREKLIEELGALVLSNLPPSRPSLPEKTRHLPGNFASDSSKGRRTCKVCGQRTPVYCKTCLVPLCFQPKRDCFSAWHE</sequence>
<dbReference type="PANTHER" id="PTHR46599:SF3">
    <property type="entry name" value="PIGGYBAC TRANSPOSABLE ELEMENT-DERIVED PROTEIN 4"/>
    <property type="match status" value="1"/>
</dbReference>
<evidence type="ECO:0000259" key="2">
    <source>
        <dbReference type="Pfam" id="PF13843"/>
    </source>
</evidence>
<dbReference type="Pfam" id="PF13843">
    <property type="entry name" value="DDE_Tnp_1_7"/>
    <property type="match status" value="1"/>
</dbReference>
<accession>A0A8T0AMP6</accession>
<comment type="caution">
    <text evidence="3">The sequence shown here is derived from an EMBL/GenBank/DDBJ whole genome shotgun (WGS) entry which is preliminary data.</text>
</comment>
<gene>
    <name evidence="3" type="ORF">HF521_007952</name>
</gene>
<feature type="domain" description="PiggyBac transposable element-derived protein" evidence="2">
    <location>
        <begin position="103"/>
        <end position="473"/>
    </location>
</feature>
<name>A0A8T0AMP6_SILME</name>
<feature type="compositionally biased region" description="Acidic residues" evidence="1">
    <location>
        <begin position="1"/>
        <end position="10"/>
    </location>
</feature>
<organism evidence="3 4">
    <name type="scientific">Silurus meridionalis</name>
    <name type="common">Southern catfish</name>
    <name type="synonym">Silurus soldatovi meridionalis</name>
    <dbReference type="NCBI Taxonomy" id="175797"/>
    <lineage>
        <taxon>Eukaryota</taxon>
        <taxon>Metazoa</taxon>
        <taxon>Chordata</taxon>
        <taxon>Craniata</taxon>
        <taxon>Vertebrata</taxon>
        <taxon>Euteleostomi</taxon>
        <taxon>Actinopterygii</taxon>
        <taxon>Neopterygii</taxon>
        <taxon>Teleostei</taxon>
        <taxon>Ostariophysi</taxon>
        <taxon>Siluriformes</taxon>
        <taxon>Siluridae</taxon>
        <taxon>Silurus</taxon>
    </lineage>
</organism>
<keyword evidence="4" id="KW-1185">Reference proteome</keyword>
<dbReference type="AlphaFoldDB" id="A0A8T0AMP6"/>
<proteinExistence type="predicted"/>
<dbReference type="Proteomes" id="UP000606274">
    <property type="component" value="Unassembled WGS sequence"/>
</dbReference>
<reference evidence="3" key="1">
    <citation type="submission" date="2020-08" db="EMBL/GenBank/DDBJ databases">
        <title>Chromosome-level assembly of Southern catfish (Silurus meridionalis) provides insights into visual adaptation to the nocturnal and benthic lifestyles.</title>
        <authorList>
            <person name="Zhang Y."/>
            <person name="Wang D."/>
            <person name="Peng Z."/>
        </authorList>
    </citation>
    <scope>NUCLEOTIDE SEQUENCE</scope>
    <source>
        <strain evidence="3">SWU-2019-XX</strain>
        <tissue evidence="3">Muscle</tissue>
    </source>
</reference>
<evidence type="ECO:0000313" key="3">
    <source>
        <dbReference type="EMBL" id="KAF7694199.1"/>
    </source>
</evidence>
<feature type="non-terminal residue" evidence="3">
    <location>
        <position position="570"/>
    </location>
</feature>
<evidence type="ECO:0000313" key="4">
    <source>
        <dbReference type="Proteomes" id="UP000606274"/>
    </source>
</evidence>
<evidence type="ECO:0000256" key="1">
    <source>
        <dbReference type="SAM" id="MobiDB-lite"/>
    </source>
</evidence>
<feature type="compositionally biased region" description="Basic residues" evidence="1">
    <location>
        <begin position="40"/>
        <end position="54"/>
    </location>
</feature>
<feature type="region of interest" description="Disordered" evidence="1">
    <location>
        <begin position="512"/>
        <end position="531"/>
    </location>
</feature>
<dbReference type="InterPro" id="IPR029526">
    <property type="entry name" value="PGBD"/>
</dbReference>
<dbReference type="EMBL" id="JABFDY010000018">
    <property type="protein sequence ID" value="KAF7694199.1"/>
    <property type="molecule type" value="Genomic_DNA"/>
</dbReference>